<evidence type="ECO:0000313" key="1">
    <source>
        <dbReference type="EMBL" id="GEU49246.1"/>
    </source>
</evidence>
<dbReference type="AlphaFoldDB" id="A0A6L2KIN8"/>
<organism evidence="1">
    <name type="scientific">Tanacetum cinerariifolium</name>
    <name type="common">Dalmatian daisy</name>
    <name type="synonym">Chrysanthemum cinerariifolium</name>
    <dbReference type="NCBI Taxonomy" id="118510"/>
    <lineage>
        <taxon>Eukaryota</taxon>
        <taxon>Viridiplantae</taxon>
        <taxon>Streptophyta</taxon>
        <taxon>Embryophyta</taxon>
        <taxon>Tracheophyta</taxon>
        <taxon>Spermatophyta</taxon>
        <taxon>Magnoliopsida</taxon>
        <taxon>eudicotyledons</taxon>
        <taxon>Gunneridae</taxon>
        <taxon>Pentapetalae</taxon>
        <taxon>asterids</taxon>
        <taxon>campanulids</taxon>
        <taxon>Asterales</taxon>
        <taxon>Asteraceae</taxon>
        <taxon>Asteroideae</taxon>
        <taxon>Anthemideae</taxon>
        <taxon>Anthemidinae</taxon>
        <taxon>Tanacetum</taxon>
    </lineage>
</organism>
<comment type="caution">
    <text evidence="1">The sequence shown here is derived from an EMBL/GenBank/DDBJ whole genome shotgun (WGS) entry which is preliminary data.</text>
</comment>
<sequence length="66" mass="7384">MDWLGGIFEGTSHEFSGRQYNRRYGENITPFGTYSSSSWNSKPESGDINRAIALSLATEGNMKHLI</sequence>
<proteinExistence type="predicted"/>
<reference evidence="1" key="1">
    <citation type="journal article" date="2019" name="Sci. Rep.">
        <title>Draft genome of Tanacetum cinerariifolium, the natural source of mosquito coil.</title>
        <authorList>
            <person name="Yamashiro T."/>
            <person name="Shiraishi A."/>
            <person name="Satake H."/>
            <person name="Nakayama K."/>
        </authorList>
    </citation>
    <scope>NUCLEOTIDE SEQUENCE</scope>
</reference>
<dbReference type="EMBL" id="BKCJ010002538">
    <property type="protein sequence ID" value="GEU49246.1"/>
    <property type="molecule type" value="Genomic_DNA"/>
</dbReference>
<gene>
    <name evidence="1" type="ORF">Tci_021224</name>
</gene>
<name>A0A6L2KIN8_TANCI</name>
<feature type="non-terminal residue" evidence="1">
    <location>
        <position position="66"/>
    </location>
</feature>
<accession>A0A6L2KIN8</accession>
<protein>
    <submittedName>
        <fullName evidence="1">Uncharacterized protein</fullName>
    </submittedName>
</protein>